<dbReference type="Gene3D" id="6.10.250.2990">
    <property type="match status" value="1"/>
</dbReference>
<keyword evidence="7" id="KW-0539">Nucleus</keyword>
<evidence type="ECO:0000313" key="10">
    <source>
        <dbReference type="EMBL" id="THH21525.1"/>
    </source>
</evidence>
<feature type="compositionally biased region" description="Basic and acidic residues" evidence="8">
    <location>
        <begin position="963"/>
        <end position="1063"/>
    </location>
</feature>
<feature type="region of interest" description="Disordered" evidence="8">
    <location>
        <begin position="660"/>
        <end position="736"/>
    </location>
</feature>
<keyword evidence="6" id="KW-0206">Cytoskeleton</keyword>
<feature type="compositionally biased region" description="Polar residues" evidence="8">
    <location>
        <begin position="726"/>
        <end position="736"/>
    </location>
</feature>
<dbReference type="Pfam" id="PF03941">
    <property type="entry name" value="INCENP_ARK-bind"/>
    <property type="match status" value="1"/>
</dbReference>
<comment type="caution">
    <text evidence="10">The sequence shown here is derived from an EMBL/GenBank/DDBJ whole genome shotgun (WGS) entry which is preliminary data.</text>
</comment>
<feature type="domain" description="Inner centromere protein ARK-binding" evidence="9">
    <location>
        <begin position="1159"/>
        <end position="1214"/>
    </location>
</feature>
<dbReference type="EMBL" id="SGPL01000001">
    <property type="protein sequence ID" value="THH21525.1"/>
    <property type="molecule type" value="Genomic_DNA"/>
</dbReference>
<feature type="region of interest" description="Disordered" evidence="8">
    <location>
        <begin position="200"/>
        <end position="240"/>
    </location>
</feature>
<organism evidence="10 11">
    <name type="scientific">Bondarzewia mesenterica</name>
    <dbReference type="NCBI Taxonomy" id="1095465"/>
    <lineage>
        <taxon>Eukaryota</taxon>
        <taxon>Fungi</taxon>
        <taxon>Dikarya</taxon>
        <taxon>Basidiomycota</taxon>
        <taxon>Agaricomycotina</taxon>
        <taxon>Agaricomycetes</taxon>
        <taxon>Russulales</taxon>
        <taxon>Bondarzewiaceae</taxon>
        <taxon>Bondarzewia</taxon>
    </lineage>
</organism>
<keyword evidence="4" id="KW-0963">Cytoplasm</keyword>
<feature type="region of interest" description="Disordered" evidence="8">
    <location>
        <begin position="107"/>
        <end position="179"/>
    </location>
</feature>
<name>A0A4S4M8R5_9AGAM</name>
<feature type="region of interest" description="Disordered" evidence="8">
    <location>
        <begin position="752"/>
        <end position="773"/>
    </location>
</feature>
<keyword evidence="5" id="KW-0159">Chromosome partition</keyword>
<dbReference type="PANTHER" id="PTHR13142:SF1">
    <property type="entry name" value="INNER CENTROMERE PROTEIN"/>
    <property type="match status" value="1"/>
</dbReference>
<evidence type="ECO:0000256" key="3">
    <source>
        <dbReference type="ARBA" id="ARBA00010042"/>
    </source>
</evidence>
<evidence type="ECO:0000313" key="11">
    <source>
        <dbReference type="Proteomes" id="UP000310158"/>
    </source>
</evidence>
<dbReference type="OrthoDB" id="6123at2759"/>
<evidence type="ECO:0000256" key="2">
    <source>
        <dbReference type="ARBA" id="ARBA00004186"/>
    </source>
</evidence>
<proteinExistence type="inferred from homology"/>
<accession>A0A4S4M8R5</accession>
<dbReference type="GO" id="GO:0005634">
    <property type="term" value="C:nucleus"/>
    <property type="evidence" value="ECO:0007669"/>
    <property type="project" value="UniProtKB-SubCell"/>
</dbReference>
<evidence type="ECO:0000256" key="4">
    <source>
        <dbReference type="ARBA" id="ARBA00022490"/>
    </source>
</evidence>
<feature type="compositionally biased region" description="Polar residues" evidence="8">
    <location>
        <begin position="1065"/>
        <end position="1101"/>
    </location>
</feature>
<reference evidence="10 11" key="1">
    <citation type="submission" date="2019-02" db="EMBL/GenBank/DDBJ databases">
        <title>Genome sequencing of the rare red list fungi Bondarzewia mesenterica.</title>
        <authorList>
            <person name="Buettner E."/>
            <person name="Kellner H."/>
        </authorList>
    </citation>
    <scope>NUCLEOTIDE SEQUENCE [LARGE SCALE GENOMIC DNA]</scope>
    <source>
        <strain evidence="10 11">DSM 108281</strain>
    </source>
</reference>
<evidence type="ECO:0000259" key="9">
    <source>
        <dbReference type="Pfam" id="PF03941"/>
    </source>
</evidence>
<feature type="region of interest" description="Disordered" evidence="8">
    <location>
        <begin position="940"/>
        <end position="1198"/>
    </location>
</feature>
<dbReference type="AlphaFoldDB" id="A0A4S4M8R5"/>
<evidence type="ECO:0000256" key="8">
    <source>
        <dbReference type="SAM" id="MobiDB-lite"/>
    </source>
</evidence>
<evidence type="ECO:0000256" key="5">
    <source>
        <dbReference type="ARBA" id="ARBA00022829"/>
    </source>
</evidence>
<dbReference type="Proteomes" id="UP000310158">
    <property type="component" value="Unassembled WGS sequence"/>
</dbReference>
<dbReference type="InterPro" id="IPR005635">
    <property type="entry name" value="Inner_centromere_prot_ARK-bd"/>
</dbReference>
<evidence type="ECO:0000256" key="7">
    <source>
        <dbReference type="ARBA" id="ARBA00023242"/>
    </source>
</evidence>
<evidence type="ECO:0000256" key="6">
    <source>
        <dbReference type="ARBA" id="ARBA00023212"/>
    </source>
</evidence>
<feature type="region of interest" description="Disordered" evidence="8">
    <location>
        <begin position="1221"/>
        <end position="1251"/>
    </location>
</feature>
<feature type="region of interest" description="Disordered" evidence="8">
    <location>
        <begin position="846"/>
        <end position="884"/>
    </location>
</feature>
<feature type="compositionally biased region" description="Basic and acidic residues" evidence="8">
    <location>
        <begin position="580"/>
        <end position="591"/>
    </location>
</feature>
<dbReference type="PANTHER" id="PTHR13142">
    <property type="entry name" value="INNER CENTROMERE PROTEIN"/>
    <property type="match status" value="1"/>
</dbReference>
<evidence type="ECO:0000256" key="1">
    <source>
        <dbReference type="ARBA" id="ARBA00004123"/>
    </source>
</evidence>
<gene>
    <name evidence="10" type="ORF">EW146_g21</name>
</gene>
<feature type="region of interest" description="Disordered" evidence="8">
    <location>
        <begin position="798"/>
        <end position="826"/>
    </location>
</feature>
<dbReference type="GO" id="GO:0007059">
    <property type="term" value="P:chromosome segregation"/>
    <property type="evidence" value="ECO:0007669"/>
    <property type="project" value="UniProtKB-KW"/>
</dbReference>
<feature type="region of interest" description="Disordered" evidence="8">
    <location>
        <begin position="580"/>
        <end position="648"/>
    </location>
</feature>
<sequence length="1251" mass="135471">MSGMDAWVASVKGAMDNDPGIKLLEDQIQTFVSSSWMTILTIFWLDLSKIELVKTPSRRKHAPKRTRAAVAAAARVQSAVTVSLEDNAKEDAAPVNRFQQALVDAENDDDEHDTHRFPRRQSHQSTAPTVVPSIKIQNKQKSVKIAATPEPPEREEQFIEITSSSPQPHIPDSEEPADDLDAPPAALLLPRSDGVNELSMIAEDDEPAERSRASVPLPRLSPSPEHHAVSPVRASSPPPVIMLDMRESDEEDDPSVFQDAQMDQDDLTTATAITVSDSTHTYHSFAPPSPSGTRLTTSRSHDRLTEPLPKVSLLEGSSRSKLHSAPLPSIPSTSTLFPSKSDMSIPIRDHDSLENGLQHKLSLNLFPSIPAPSPLRKSMRGIGDASAGGGLGVRTPGLAPGGKRSSWLTKAREAKAMEGVSKRISAVSGGAHAGTGMGVPGLSGGVKRKSSDLFGGPVLHLSGTTNGDDGERRAKVAKISVDTMEVISLPTNESDVAEHVSASKALEGAEPPTVQQAFADNAPAQLSDEFTTILSDEQDGVLNRFKKTVEGLGARVGKSMGKSLGGAAASELAEARAAAEARVAERHKGEIDETTAAPLPKAASTPPVAPAIKEKKAFSPPQPPKPEQKEGTSSAKPRPPVFSLESERRLSVSDLVSKYGGKNQVKEPEPFPWPSSPLGSFKTAFKPTKGKGHVADASNSTTPPDSPPPRSKGFVIPGGPVFSKPPQGSSDFSFKLPPSTTFALHTPFSVGLQPSSKLSASPPRAPGLSAHPTQTSLFSDAVFDSQKDIPAWVPTTQDTDYTQESQFESKQSHINDLDEDDSWPLSEKLAPASNFAATEDSMTWSTLPTESQGADSGLPVFSQSEFPNAPPPQPEPTNMSHPFDMDVGELNEQAMAVDSEEELEDIAATGKSTISLVEAKQGGLEIGFFGQATKLVSSMLGAGKKGKHEPPKSIQRAAAAAKKHQEEQDRRAVRLREMESRRQAALQRKAEEERAQAEEEEKKLKDEAERRKKEREEHTGKRLLKPTEKKADEDGAKKRKVFVEIEKKPEVKKPPSKEKKELAQSRITKPSLNPSSSQARPKSAMKQHSASVMNPTATMTSAKGKGKVKATREEDDLEQPSKVIQSQMASRMKAQVQASKPPETPAPPIASELIELPEPNSEYSDSEDENRPRNFDPPEWAQSPELRQALESQRTVNPDDIFGAIRPLRMEDMFRTRQSRFRARTSSANWSGVDGLTEEEDREYARRMGFR</sequence>
<comment type="similarity">
    <text evidence="3">Belongs to the INCENP family.</text>
</comment>
<feature type="region of interest" description="Disordered" evidence="8">
    <location>
        <begin position="386"/>
        <end position="406"/>
    </location>
</feature>
<feature type="region of interest" description="Disordered" evidence="8">
    <location>
        <begin position="276"/>
        <end position="335"/>
    </location>
</feature>
<keyword evidence="11" id="KW-1185">Reference proteome</keyword>
<dbReference type="GO" id="GO:0005819">
    <property type="term" value="C:spindle"/>
    <property type="evidence" value="ECO:0007669"/>
    <property type="project" value="UniProtKB-SubCell"/>
</dbReference>
<comment type="subcellular location">
    <subcellularLocation>
        <location evidence="2">Cytoplasm</location>
        <location evidence="2">Cytoskeleton</location>
        <location evidence="2">Spindle</location>
    </subcellularLocation>
    <subcellularLocation>
        <location evidence="1">Nucleus</location>
    </subcellularLocation>
</comment>
<protein>
    <recommendedName>
        <fullName evidence="9">Inner centromere protein ARK-binding domain-containing protein</fullName>
    </recommendedName>
</protein>
<feature type="compositionally biased region" description="Polar residues" evidence="8">
    <location>
        <begin position="798"/>
        <end position="809"/>
    </location>
</feature>